<name>A0A6G1DTQ1_9ORYZ</name>
<evidence type="ECO:0000313" key="2">
    <source>
        <dbReference type="EMBL" id="KAF0916008.1"/>
    </source>
</evidence>
<evidence type="ECO:0000313" key="3">
    <source>
        <dbReference type="Proteomes" id="UP000479710"/>
    </source>
</evidence>
<feature type="compositionally biased region" description="Basic and acidic residues" evidence="1">
    <location>
        <begin position="51"/>
        <end position="66"/>
    </location>
</feature>
<evidence type="ECO:0000256" key="1">
    <source>
        <dbReference type="SAM" id="MobiDB-lite"/>
    </source>
</evidence>
<feature type="compositionally biased region" description="Basic residues" evidence="1">
    <location>
        <begin position="32"/>
        <end position="45"/>
    </location>
</feature>
<dbReference type="AlphaFoldDB" id="A0A6G1DTQ1"/>
<protein>
    <submittedName>
        <fullName evidence="2">Uncharacterized protein</fullName>
    </submittedName>
</protein>
<sequence length="99" mass="10755">MAAHAGPSCPRSVFLFQYRLSPTGLTTFGSGTRRRQRRNGRRRTGGQHGNQKGEAERMTGDEDKQARVAGTGDMPRATTSGMVFGGGGSTQRRQSLRRS</sequence>
<dbReference type="EMBL" id="SPHZ02000005">
    <property type="protein sequence ID" value="KAF0916008.1"/>
    <property type="molecule type" value="Genomic_DNA"/>
</dbReference>
<gene>
    <name evidence="2" type="ORF">E2562_000638</name>
</gene>
<proteinExistence type="predicted"/>
<comment type="caution">
    <text evidence="2">The sequence shown here is derived from an EMBL/GenBank/DDBJ whole genome shotgun (WGS) entry which is preliminary data.</text>
</comment>
<accession>A0A6G1DTQ1</accession>
<organism evidence="2 3">
    <name type="scientific">Oryza meyeriana var. granulata</name>
    <dbReference type="NCBI Taxonomy" id="110450"/>
    <lineage>
        <taxon>Eukaryota</taxon>
        <taxon>Viridiplantae</taxon>
        <taxon>Streptophyta</taxon>
        <taxon>Embryophyta</taxon>
        <taxon>Tracheophyta</taxon>
        <taxon>Spermatophyta</taxon>
        <taxon>Magnoliopsida</taxon>
        <taxon>Liliopsida</taxon>
        <taxon>Poales</taxon>
        <taxon>Poaceae</taxon>
        <taxon>BOP clade</taxon>
        <taxon>Oryzoideae</taxon>
        <taxon>Oryzeae</taxon>
        <taxon>Oryzinae</taxon>
        <taxon>Oryza</taxon>
        <taxon>Oryza meyeriana</taxon>
    </lineage>
</organism>
<feature type="region of interest" description="Disordered" evidence="1">
    <location>
        <begin position="23"/>
        <end position="99"/>
    </location>
</feature>
<keyword evidence="3" id="KW-1185">Reference proteome</keyword>
<reference evidence="2 3" key="1">
    <citation type="submission" date="2019-11" db="EMBL/GenBank/DDBJ databases">
        <title>Whole genome sequence of Oryza granulata.</title>
        <authorList>
            <person name="Li W."/>
        </authorList>
    </citation>
    <scope>NUCLEOTIDE SEQUENCE [LARGE SCALE GENOMIC DNA]</scope>
    <source>
        <strain evidence="3">cv. Menghai</strain>
        <tissue evidence="2">Leaf</tissue>
    </source>
</reference>
<dbReference type="Proteomes" id="UP000479710">
    <property type="component" value="Unassembled WGS sequence"/>
</dbReference>